<keyword evidence="1" id="KW-0732">Signal</keyword>
<dbReference type="Proteomes" id="UP000512167">
    <property type="component" value="Chromosome"/>
</dbReference>
<keyword evidence="3" id="KW-1185">Reference proteome</keyword>
<accession>A0A7L6N510</accession>
<dbReference type="AlphaFoldDB" id="A0A7L6N510"/>
<evidence type="ECO:0000313" key="2">
    <source>
        <dbReference type="EMBL" id="QLY40651.1"/>
    </source>
</evidence>
<evidence type="ECO:0008006" key="4">
    <source>
        <dbReference type="Google" id="ProtNLM"/>
    </source>
</evidence>
<dbReference type="KEGG" id="tbk:HF295_07250"/>
<organism evidence="2 3">
    <name type="scientific">Hujiaoplasma nucleasis</name>
    <dbReference type="NCBI Taxonomy" id="2725268"/>
    <lineage>
        <taxon>Bacteria</taxon>
        <taxon>Bacillati</taxon>
        <taxon>Mycoplasmatota</taxon>
        <taxon>Mollicutes</taxon>
        <taxon>Candidatus Izemoplasmatales</taxon>
        <taxon>Hujiaoplasmataceae</taxon>
        <taxon>Hujiaoplasma</taxon>
    </lineage>
</organism>
<feature type="signal peptide" evidence="1">
    <location>
        <begin position="1"/>
        <end position="18"/>
    </location>
</feature>
<dbReference type="PROSITE" id="PS51257">
    <property type="entry name" value="PROKAR_LIPOPROTEIN"/>
    <property type="match status" value="1"/>
</dbReference>
<evidence type="ECO:0000313" key="3">
    <source>
        <dbReference type="Proteomes" id="UP000512167"/>
    </source>
</evidence>
<dbReference type="RefSeq" id="WP_312031498.1">
    <property type="nucleotide sequence ID" value="NZ_CP051151.1"/>
</dbReference>
<feature type="chain" id="PRO_5029914238" description="Lipoprotein" evidence="1">
    <location>
        <begin position="19"/>
        <end position="454"/>
    </location>
</feature>
<evidence type="ECO:0000256" key="1">
    <source>
        <dbReference type="SAM" id="SignalP"/>
    </source>
</evidence>
<sequence>MKKQFFFFLIGLAVFLLAACDGISSSEQTQETNEGMISSSIEDQMFTISWVNYDGSILETNEFSYGQYPTYNGEIPFRESTNDDYFYIFYDWNTEVTPVYKNKTYKASFIEMHNSFKDFVEGVDYSFFDSNDLQSFGVGQGWFSFTDKQLLIRTESYVSIYEFGEEKINLIYSFDMDSSEKGITDMEIDSKGNIFLLGYHIPGGGDGDTYLPGFILEINSDFSGHTIHDIDNQGMRVPREFFINENNEFGIIGEGSSETHAYMQHSFMIFDENYQKEYSYELNNMIRGEYRRIISKGDSFIIAGLVGDSASCSNSDCMDPIVQEFNSSIGLINEVIIEYDYYDDILSLSFNSEEIIVMVNNDYRHLMNIKLDSEFNIIYNEEVQLNINDPFLVGGIEDKGIFYGIIIEYDRFIFLKVEKGLVEKVYVDKLTRIESNFDRGFYLYAKLLVSNLDE</sequence>
<protein>
    <recommendedName>
        <fullName evidence="4">Lipoprotein</fullName>
    </recommendedName>
</protein>
<reference evidence="2 3" key="1">
    <citation type="submission" date="2020-04" db="EMBL/GenBank/DDBJ databases">
        <authorList>
            <person name="Zheng R.K."/>
            <person name="Sun C.M."/>
        </authorList>
    </citation>
    <scope>NUCLEOTIDE SEQUENCE [LARGE SCALE GENOMIC DNA]</scope>
    <source>
        <strain evidence="3">zrk29</strain>
    </source>
</reference>
<dbReference type="EMBL" id="CP051151">
    <property type="protein sequence ID" value="QLY40651.1"/>
    <property type="molecule type" value="Genomic_DNA"/>
</dbReference>
<proteinExistence type="predicted"/>
<name>A0A7L6N510_9MOLU</name>
<gene>
    <name evidence="2" type="ORF">HF295_07250</name>
</gene>